<keyword evidence="1" id="KW-0472">Membrane</keyword>
<feature type="transmembrane region" description="Helical" evidence="1">
    <location>
        <begin position="230"/>
        <end position="248"/>
    </location>
</feature>
<feature type="transmembrane region" description="Helical" evidence="1">
    <location>
        <begin position="177"/>
        <end position="197"/>
    </location>
</feature>
<feature type="transmembrane region" description="Helical" evidence="1">
    <location>
        <begin position="83"/>
        <end position="102"/>
    </location>
</feature>
<feature type="transmembrane region" description="Helical" evidence="1">
    <location>
        <begin position="117"/>
        <end position="137"/>
    </location>
</feature>
<evidence type="ECO:0000259" key="2">
    <source>
        <dbReference type="Pfam" id="PF06181"/>
    </source>
</evidence>
<dbReference type="Pfam" id="PF06181">
    <property type="entry name" value="Urate_ox_N"/>
    <property type="match status" value="1"/>
</dbReference>
<evidence type="ECO:0000256" key="1">
    <source>
        <dbReference type="SAM" id="Phobius"/>
    </source>
</evidence>
<dbReference type="EMBL" id="EU016580">
    <property type="protein sequence ID" value="ABZ06632.1"/>
    <property type="molecule type" value="Genomic_DNA"/>
</dbReference>
<feature type="transmembrane region" description="Helical" evidence="1">
    <location>
        <begin position="254"/>
        <end position="271"/>
    </location>
</feature>
<feature type="transmembrane region" description="Helical" evidence="1">
    <location>
        <begin position="20"/>
        <end position="36"/>
    </location>
</feature>
<name>B3T223_9ZZZZ</name>
<keyword evidence="1" id="KW-0812">Transmembrane</keyword>
<feature type="domain" description="Urate oxidase N-terminal" evidence="2">
    <location>
        <begin position="6"/>
        <end position="278"/>
    </location>
</feature>
<dbReference type="AlphaFoldDB" id="B3T223"/>
<dbReference type="InterPro" id="IPR010389">
    <property type="entry name" value="Urate_ox_N"/>
</dbReference>
<organism evidence="3">
    <name type="scientific">uncultured marine microorganism HF4000_133G03</name>
    <dbReference type="NCBI Taxonomy" id="455521"/>
    <lineage>
        <taxon>unclassified sequences</taxon>
        <taxon>environmental samples</taxon>
    </lineage>
</organism>
<proteinExistence type="predicted"/>
<gene>
    <name evidence="3" type="ORF">ALOHA_HF4000133G03ctg1g37</name>
</gene>
<feature type="transmembrane region" description="Helical" evidence="1">
    <location>
        <begin position="149"/>
        <end position="171"/>
    </location>
</feature>
<protein>
    <recommendedName>
        <fullName evidence="2">Urate oxidase N-terminal domain-containing protein</fullName>
    </recommendedName>
</protein>
<evidence type="ECO:0000313" key="3">
    <source>
        <dbReference type="EMBL" id="ABZ06632.1"/>
    </source>
</evidence>
<keyword evidence="1" id="KW-1133">Transmembrane helix</keyword>
<sequence length="279" mass="32153">MELLPYTFKWIEVLLRWSHVLFAILWIGNSFLFNYLDNKLEKNTTSKGVDADGILQHSGWFYRVERLNAAPEKLSKNLIIFKWQSYLTFITGMLLLIIIYYANSKILMIDKRVNENITPLMGIGISIFSIIGSWLIYDLICKSKLINKKIIFIVVLLIIGAVISFFLTKIFGSRFAFLSVGVILGCIMFFNVFFVIIPNGKNITSSALNKEKFDLNLSISAKTRSVHNNLITFLVLFVMLSGHASFIWISQYNWIILSFLAIILGLIRHYFNLRAKKKI</sequence>
<reference evidence="3" key="1">
    <citation type="journal article" date="2008" name="ISME J.">
        <title>Genomic patterns of recombination, clonal divergence and environment in marine microbial populations.</title>
        <authorList>
            <person name="Konstantinidis K.T."/>
            <person name="Delong E.F."/>
        </authorList>
    </citation>
    <scope>NUCLEOTIDE SEQUENCE</scope>
</reference>
<accession>B3T223</accession>